<gene>
    <name evidence="1" type="ORF">GCM10023195_14760</name>
</gene>
<dbReference type="EMBL" id="BAABHJ010000003">
    <property type="protein sequence ID" value="GAA4604335.1"/>
    <property type="molecule type" value="Genomic_DNA"/>
</dbReference>
<dbReference type="RefSeq" id="WP_345350338.1">
    <property type="nucleotide sequence ID" value="NZ_BAABHJ010000003.1"/>
</dbReference>
<accession>A0ABP8TET6</accession>
<evidence type="ECO:0000313" key="2">
    <source>
        <dbReference type="Proteomes" id="UP001500212"/>
    </source>
</evidence>
<evidence type="ECO:0000313" key="1">
    <source>
        <dbReference type="EMBL" id="GAA4604335.1"/>
    </source>
</evidence>
<comment type="caution">
    <text evidence="1">The sequence shown here is derived from an EMBL/GenBank/DDBJ whole genome shotgun (WGS) entry which is preliminary data.</text>
</comment>
<protein>
    <recommendedName>
        <fullName evidence="3">ESX-1 secretion-associated protein</fullName>
    </recommendedName>
</protein>
<sequence>MSETSKYTADPAKAEAAVEAMENLGTHVFNLATRFRNGTNLEVLGDDAHFGAPAKRAAIELVDDLATGVEAASRLLLAVPMALRANQTSVLNQQRRVLTAVHDAGARGGWKTPGSGGRK</sequence>
<evidence type="ECO:0008006" key="3">
    <source>
        <dbReference type="Google" id="ProtNLM"/>
    </source>
</evidence>
<name>A0ABP8TET6_9ACTN</name>
<reference evidence="2" key="1">
    <citation type="journal article" date="2019" name="Int. J. Syst. Evol. Microbiol.">
        <title>The Global Catalogue of Microorganisms (GCM) 10K type strain sequencing project: providing services to taxonomists for standard genome sequencing and annotation.</title>
        <authorList>
            <consortium name="The Broad Institute Genomics Platform"/>
            <consortium name="The Broad Institute Genome Sequencing Center for Infectious Disease"/>
            <person name="Wu L."/>
            <person name="Ma J."/>
        </authorList>
    </citation>
    <scope>NUCLEOTIDE SEQUENCE [LARGE SCALE GENOMIC DNA]</scope>
    <source>
        <strain evidence="2">JCM 17938</strain>
    </source>
</reference>
<proteinExistence type="predicted"/>
<keyword evidence="2" id="KW-1185">Reference proteome</keyword>
<organism evidence="1 2">
    <name type="scientific">Actinoallomurus liliacearum</name>
    <dbReference type="NCBI Taxonomy" id="1080073"/>
    <lineage>
        <taxon>Bacteria</taxon>
        <taxon>Bacillati</taxon>
        <taxon>Actinomycetota</taxon>
        <taxon>Actinomycetes</taxon>
        <taxon>Streptosporangiales</taxon>
        <taxon>Thermomonosporaceae</taxon>
        <taxon>Actinoallomurus</taxon>
    </lineage>
</organism>
<dbReference type="Proteomes" id="UP001500212">
    <property type="component" value="Unassembled WGS sequence"/>
</dbReference>